<dbReference type="InterPro" id="IPR011646">
    <property type="entry name" value="KAP_P-loop"/>
</dbReference>
<dbReference type="PANTHER" id="PTHR22674">
    <property type="entry name" value="NTPASE, KAP FAMILY P-LOOP DOMAIN-CONTAINING 1"/>
    <property type="match status" value="1"/>
</dbReference>
<evidence type="ECO:0000313" key="3">
    <source>
        <dbReference type="EMBL" id="UXP31638.1"/>
    </source>
</evidence>
<dbReference type="RefSeq" id="WP_262309077.1">
    <property type="nucleotide sequence ID" value="NZ_CP106679.1"/>
</dbReference>
<dbReference type="PANTHER" id="PTHR22674:SF6">
    <property type="entry name" value="NTPASE KAP FAMILY P-LOOP DOMAIN-CONTAINING PROTEIN 1"/>
    <property type="match status" value="1"/>
</dbReference>
<dbReference type="InterPro" id="IPR027417">
    <property type="entry name" value="P-loop_NTPase"/>
</dbReference>
<feature type="domain" description="KAP NTPase" evidence="2">
    <location>
        <begin position="381"/>
        <end position="727"/>
    </location>
</feature>
<feature type="transmembrane region" description="Helical" evidence="1">
    <location>
        <begin position="489"/>
        <end position="510"/>
    </location>
</feature>
<accession>A0ABY6CM96</accession>
<dbReference type="Proteomes" id="UP001065174">
    <property type="component" value="Chromosome"/>
</dbReference>
<reference evidence="3" key="1">
    <citation type="submission" date="2022-09" db="EMBL/GenBank/DDBJ databases">
        <title>Comparative genomics and taxonomic characterization of three novel marine species of genus Reichenbachiella exhibiting antioxidant and polysaccharide degradation activities.</title>
        <authorList>
            <person name="Muhammad N."/>
            <person name="Lee Y.-J."/>
            <person name="Ko J."/>
            <person name="Kim S.-G."/>
        </authorList>
    </citation>
    <scope>NUCLEOTIDE SEQUENCE</scope>
    <source>
        <strain evidence="3">BKB1-1</strain>
    </source>
</reference>
<evidence type="ECO:0000259" key="2">
    <source>
        <dbReference type="Pfam" id="PF07693"/>
    </source>
</evidence>
<proteinExistence type="predicted"/>
<dbReference type="EMBL" id="CP106679">
    <property type="protein sequence ID" value="UXP31638.1"/>
    <property type="molecule type" value="Genomic_DNA"/>
</dbReference>
<keyword evidence="4" id="KW-1185">Reference proteome</keyword>
<evidence type="ECO:0000256" key="1">
    <source>
        <dbReference type="SAM" id="Phobius"/>
    </source>
</evidence>
<dbReference type="Gene3D" id="3.40.50.300">
    <property type="entry name" value="P-loop containing nucleotide triphosphate hydrolases"/>
    <property type="match status" value="1"/>
</dbReference>
<dbReference type="SUPFAM" id="SSF52540">
    <property type="entry name" value="P-loop containing nucleoside triphosphate hydrolases"/>
    <property type="match status" value="1"/>
</dbReference>
<evidence type="ECO:0000313" key="4">
    <source>
        <dbReference type="Proteomes" id="UP001065174"/>
    </source>
</evidence>
<dbReference type="Pfam" id="PF07693">
    <property type="entry name" value="KAP_NTPase"/>
    <property type="match status" value="1"/>
</dbReference>
<protein>
    <submittedName>
        <fullName evidence="3">KAP family NTPase</fullName>
    </submittedName>
</protein>
<keyword evidence="1" id="KW-0812">Transmembrane</keyword>
<keyword evidence="1" id="KW-0472">Membrane</keyword>
<name>A0ABY6CM96_9BACT</name>
<feature type="transmembrane region" description="Helical" evidence="1">
    <location>
        <begin position="463"/>
        <end position="483"/>
    </location>
</feature>
<keyword evidence="1" id="KW-1133">Transmembrane helix</keyword>
<organism evidence="3 4">
    <name type="scientific">Reichenbachiella agarivorans</name>
    <dbReference type="NCBI Taxonomy" id="2979464"/>
    <lineage>
        <taxon>Bacteria</taxon>
        <taxon>Pseudomonadati</taxon>
        <taxon>Bacteroidota</taxon>
        <taxon>Cytophagia</taxon>
        <taxon>Cytophagales</taxon>
        <taxon>Reichenbachiellaceae</taxon>
        <taxon>Reichenbachiella</taxon>
    </lineage>
</organism>
<gene>
    <name evidence="3" type="ORF">N6H18_14915</name>
</gene>
<dbReference type="InterPro" id="IPR052754">
    <property type="entry name" value="NTPase_KAP_P-loop"/>
</dbReference>
<sequence length="797" mass="93044">MAKLKFEKEELFILWFLYDKNEQGVDNWIDLERLLKDNNYDFKITQLKFWINHLLDEGLIEKNDRLETFAKISFKGIKYVKENWGDFESFHTTQEAQKELIENIEKKSRPISEQLKPLLDDEKNKEDSLNQAKPSQLSEITKLSDEILLFLLKWREVKDPSLKFWLRNQDNEGRLSKGQWFQGSDYIFVGFTRKGDSKNKTKTIGFVVTFKDDQIQEIYFELAYPDEGNPEILDCYKSIALTFHRNIKSKKKHFHYYNYGSWQQALRVFLEQDKPKIDSIINEYGLTKEFEISDEKFNSMLSKILRVRKEQGYEEQTLIMDSDMIEMVDHPMTVGTPVVNLDTDADFQPDNPSKDDDLGRKSIMEIIHDKVEALWPELGKEDSYTILLNGEWGSGKSSMLLYYKEFLNNSGWEVVEYNAWTHQHLDDQWWVLVNKVSQQISLANKPPSIKSHRLWSFRLQNHNTIVVFLLAGIFLFSGYGLFTKGGSELALYGSLIGLLGSIWVTFSGMVQNIFKRRVTTAELARNHSSDPYRPIKDRFNQVTKNRKVAIFIDDLDRCEIEPTVKLLEGIQNLFKQSKVLYVIAADGNWVSNCFDKKYEEFEKLKKKGHTIGNQFLQKSFQLVLDVPKIGTDQHDKLLKKFLRIEEDLPEEPARSDQEVEADIDKAETSEQLESAIKGATTLSQRVVAAKKVEKIINKRKGHLLIDYIKEIPKNPRHMKRLINQFIIKNQVLIIYNSKVQISDDALVQYIIFSSMYPDFDREIRQGIKTLEDLKIENSEINDLIGDGLTTELILNYL</sequence>